<protein>
    <recommendedName>
        <fullName evidence="1">Alpha-L-rhamnosidase C-terminal domain-containing protein</fullName>
    </recommendedName>
</protein>
<dbReference type="InterPro" id="IPR012341">
    <property type="entry name" value="6hp_glycosidase-like_sf"/>
</dbReference>
<dbReference type="PANTHER" id="PTHR34987:SF4">
    <property type="entry name" value="ALPHA-L-RHAMNOSIDASE C-TERMINAL DOMAIN-CONTAINING PROTEIN"/>
    <property type="match status" value="1"/>
</dbReference>
<proteinExistence type="predicted"/>
<reference evidence="2" key="1">
    <citation type="submission" date="2019-08" db="EMBL/GenBank/DDBJ databases">
        <authorList>
            <person name="Kucharzyk K."/>
            <person name="Murdoch R.W."/>
            <person name="Higgins S."/>
            <person name="Loffler F."/>
        </authorList>
    </citation>
    <scope>NUCLEOTIDE SEQUENCE</scope>
</reference>
<dbReference type="AlphaFoldDB" id="A0A645HHF4"/>
<dbReference type="Gene3D" id="1.50.10.10">
    <property type="match status" value="1"/>
</dbReference>
<comment type="caution">
    <text evidence="2">The sequence shown here is derived from an EMBL/GenBank/DDBJ whole genome shotgun (WGS) entry which is preliminary data.</text>
</comment>
<gene>
    <name evidence="2" type="ORF">SDC9_185149</name>
</gene>
<dbReference type="Gene3D" id="2.60.420.10">
    <property type="entry name" value="Maltose phosphorylase, domain 3"/>
    <property type="match status" value="1"/>
</dbReference>
<accession>A0A645HHF4</accession>
<dbReference type="EMBL" id="VSSQ01092390">
    <property type="protein sequence ID" value="MPN37629.1"/>
    <property type="molecule type" value="Genomic_DNA"/>
</dbReference>
<dbReference type="PANTHER" id="PTHR34987">
    <property type="entry name" value="C, PUTATIVE (AFU_ORTHOLOGUE AFUA_3G02880)-RELATED"/>
    <property type="match status" value="1"/>
</dbReference>
<sequence length="108" mass="11886">MRKWVPLVEEHSAGLKECWNCGDYSHAWGGTPAYQLTRSVLGVAPLAPGFRNVRIAPEFGPLTSAEGEVPTPYGAIRIYYDGVVCRCEVPGSITIETGGRHDVRVERR</sequence>
<evidence type="ECO:0000259" key="1">
    <source>
        <dbReference type="Pfam" id="PF17390"/>
    </source>
</evidence>
<feature type="domain" description="Alpha-L-rhamnosidase C-terminal" evidence="1">
    <location>
        <begin position="42"/>
        <end position="81"/>
    </location>
</feature>
<dbReference type="Pfam" id="PF17390">
    <property type="entry name" value="Bac_rhamnosid_C"/>
    <property type="match status" value="1"/>
</dbReference>
<name>A0A645HHF4_9ZZZZ</name>
<evidence type="ECO:0000313" key="2">
    <source>
        <dbReference type="EMBL" id="MPN37629.1"/>
    </source>
</evidence>
<organism evidence="2">
    <name type="scientific">bioreactor metagenome</name>
    <dbReference type="NCBI Taxonomy" id="1076179"/>
    <lineage>
        <taxon>unclassified sequences</taxon>
        <taxon>metagenomes</taxon>
        <taxon>ecological metagenomes</taxon>
    </lineage>
</organism>
<dbReference type="InterPro" id="IPR035398">
    <property type="entry name" value="Bac_rhamnosid_C"/>
</dbReference>
<dbReference type="GO" id="GO:0005975">
    <property type="term" value="P:carbohydrate metabolic process"/>
    <property type="evidence" value="ECO:0007669"/>
    <property type="project" value="InterPro"/>
</dbReference>